<dbReference type="Pfam" id="PF04182">
    <property type="entry name" value="B-block_TFIIIC"/>
    <property type="match status" value="1"/>
</dbReference>
<dbReference type="InterPro" id="IPR036388">
    <property type="entry name" value="WH-like_DNA-bd_sf"/>
</dbReference>
<dbReference type="AlphaFoldDB" id="A0AA96V738"/>
<feature type="domain" description="B-block binding subunit of TFIIIC" evidence="2">
    <location>
        <begin position="224"/>
        <end position="273"/>
    </location>
</feature>
<evidence type="ECO:0000313" key="4">
    <source>
        <dbReference type="Proteomes" id="UP001304970"/>
    </source>
</evidence>
<organism evidence="3 4">
    <name type="scientific">Methanolapillus ohkumae</name>
    <dbReference type="NCBI Taxonomy" id="3028298"/>
    <lineage>
        <taxon>Archaea</taxon>
        <taxon>Methanobacteriati</taxon>
        <taxon>Methanobacteriota</taxon>
        <taxon>Stenosarchaea group</taxon>
        <taxon>Methanomicrobia</taxon>
        <taxon>Methanosarcinales</taxon>
        <taxon>Methanosarcinaceae</taxon>
        <taxon>Methanolapillus</taxon>
    </lineage>
</organism>
<dbReference type="InterPro" id="IPR036390">
    <property type="entry name" value="WH_DNA-bd_sf"/>
</dbReference>
<reference evidence="3 4" key="1">
    <citation type="submission" date="2023-07" db="EMBL/GenBank/DDBJ databases">
        <title>Closed genome sequence of Methanosarcinaceae archaeon Am2.</title>
        <authorList>
            <person name="Poehlein A."/>
            <person name="Protasov E."/>
            <person name="Platt K."/>
            <person name="Reeh H."/>
            <person name="Daniel R."/>
            <person name="Brune A."/>
        </authorList>
    </citation>
    <scope>NUCLEOTIDE SEQUENCE [LARGE SCALE GENOMIC DNA]</scope>
    <source>
        <strain evidence="3 4">Am2</strain>
    </source>
</reference>
<dbReference type="Gene3D" id="1.10.10.10">
    <property type="entry name" value="Winged helix-like DNA-binding domain superfamily/Winged helix DNA-binding domain"/>
    <property type="match status" value="1"/>
</dbReference>
<accession>A0AA96V738</accession>
<sequence>MAKAANTKIKETKSTAVQKPKGVSSPKKATATKPAAVAKSSNSAKTVKSSKNIAQDIQAAASQRTKANVAQKKVTASLAAKTAATKDTKTTVSKVTKEAAVKASKPTAAKSVKTESVAKETKTATTRESKTVAAKTTKPVAAKETKATAAKETKATAAKETKVAAAKETKVAAAKETKVAAAKESKAKAKNSKTVEPEIMDLDEDADDSTEDIEQAVYDVILNKKGGIYQNEIWKELDIDSRKCSRIIKKLLDSELVMREKATVGGTQTYLLKAKEEINEKNFEVLMVGDIFSPCTGCSGECRPEYCPALTFWIINLHDKPEELKNSFGYSETHYEETVPVVSQMPEPSEFSNEFGEGFADDGFEDEEY</sequence>
<evidence type="ECO:0000313" key="3">
    <source>
        <dbReference type="EMBL" id="WNY27070.1"/>
    </source>
</evidence>
<dbReference type="SUPFAM" id="SSF46785">
    <property type="entry name" value="Winged helix' DNA-binding domain"/>
    <property type="match status" value="1"/>
</dbReference>
<protein>
    <recommendedName>
        <fullName evidence="2">B-block binding subunit of TFIIIC domain-containing protein</fullName>
    </recommendedName>
</protein>
<evidence type="ECO:0000256" key="1">
    <source>
        <dbReference type="SAM" id="MobiDB-lite"/>
    </source>
</evidence>
<feature type="compositionally biased region" description="Basic and acidic residues" evidence="1">
    <location>
        <begin position="112"/>
        <end position="130"/>
    </location>
</feature>
<feature type="compositionally biased region" description="Basic and acidic residues" evidence="1">
    <location>
        <begin position="141"/>
        <end position="152"/>
    </location>
</feature>
<feature type="region of interest" description="Disordered" evidence="1">
    <location>
        <begin position="1"/>
        <end position="51"/>
    </location>
</feature>
<feature type="compositionally biased region" description="Acidic residues" evidence="1">
    <location>
        <begin position="359"/>
        <end position="369"/>
    </location>
</feature>
<feature type="compositionally biased region" description="Polar residues" evidence="1">
    <location>
        <begin position="42"/>
        <end position="51"/>
    </location>
</feature>
<proteinExistence type="predicted"/>
<dbReference type="Proteomes" id="UP001304970">
    <property type="component" value="Chromosome"/>
</dbReference>
<feature type="compositionally biased region" description="Low complexity" evidence="1">
    <location>
        <begin position="24"/>
        <end position="41"/>
    </location>
</feature>
<dbReference type="EMBL" id="CP131061">
    <property type="protein sequence ID" value="WNY27070.1"/>
    <property type="molecule type" value="Genomic_DNA"/>
</dbReference>
<feature type="region of interest" description="Disordered" evidence="1">
    <location>
        <begin position="102"/>
        <end position="152"/>
    </location>
</feature>
<evidence type="ECO:0000259" key="2">
    <source>
        <dbReference type="Pfam" id="PF04182"/>
    </source>
</evidence>
<feature type="compositionally biased region" description="Low complexity" evidence="1">
    <location>
        <begin position="131"/>
        <end position="140"/>
    </location>
</feature>
<dbReference type="InterPro" id="IPR007309">
    <property type="entry name" value="TFIIIC_Bblock-bd"/>
</dbReference>
<gene>
    <name evidence="3" type="ORF">MsAm2_08560</name>
</gene>
<dbReference type="RefSeq" id="WP_338097051.1">
    <property type="nucleotide sequence ID" value="NZ_CP131061.1"/>
</dbReference>
<dbReference type="GeneID" id="89228275"/>
<name>A0AA96V738_9EURY</name>
<keyword evidence="4" id="KW-1185">Reference proteome</keyword>
<feature type="region of interest" description="Disordered" evidence="1">
    <location>
        <begin position="346"/>
        <end position="369"/>
    </location>
</feature>